<gene>
    <name evidence="2" type="ORF">AVDCRST_MAG19-3690</name>
</gene>
<evidence type="ECO:0000256" key="1">
    <source>
        <dbReference type="SAM" id="MobiDB-lite"/>
    </source>
</evidence>
<proteinExistence type="predicted"/>
<evidence type="ECO:0000313" key="2">
    <source>
        <dbReference type="EMBL" id="CAA9579398.1"/>
    </source>
</evidence>
<name>A0A6J4VI13_9BACT</name>
<reference evidence="2" key="1">
    <citation type="submission" date="2020-02" db="EMBL/GenBank/DDBJ databases">
        <authorList>
            <person name="Meier V. D."/>
        </authorList>
    </citation>
    <scope>NUCLEOTIDE SEQUENCE</scope>
    <source>
        <strain evidence="2">AVDCRST_MAG19</strain>
    </source>
</reference>
<sequence length="42" mass="4299">ADGETGTNPARRARAHPRPSARSSTRPPPGAARPDDGPPALL</sequence>
<feature type="non-terminal residue" evidence="2">
    <location>
        <position position="1"/>
    </location>
</feature>
<feature type="region of interest" description="Disordered" evidence="1">
    <location>
        <begin position="1"/>
        <end position="42"/>
    </location>
</feature>
<accession>A0A6J4VI13</accession>
<dbReference type="EMBL" id="CADCWL010000207">
    <property type="protein sequence ID" value="CAA9579398.1"/>
    <property type="molecule type" value="Genomic_DNA"/>
</dbReference>
<feature type="non-terminal residue" evidence="2">
    <location>
        <position position="42"/>
    </location>
</feature>
<organism evidence="2">
    <name type="scientific">uncultured Thermomicrobiales bacterium</name>
    <dbReference type="NCBI Taxonomy" id="1645740"/>
    <lineage>
        <taxon>Bacteria</taxon>
        <taxon>Pseudomonadati</taxon>
        <taxon>Thermomicrobiota</taxon>
        <taxon>Thermomicrobia</taxon>
        <taxon>Thermomicrobiales</taxon>
        <taxon>environmental samples</taxon>
    </lineage>
</organism>
<protein>
    <submittedName>
        <fullName evidence="2">Uncharacterized protein</fullName>
    </submittedName>
</protein>
<dbReference type="AlphaFoldDB" id="A0A6J4VI13"/>